<protein>
    <submittedName>
        <fullName evidence="2">Variable surface protein</fullName>
    </submittedName>
</protein>
<keyword evidence="1" id="KW-0812">Transmembrane</keyword>
<dbReference type="AlphaFoldDB" id="A0A1Y1JXR8"/>
<evidence type="ECO:0000256" key="1">
    <source>
        <dbReference type="SAM" id="Phobius"/>
    </source>
</evidence>
<name>A0A1Y1JXR8_PLAGO</name>
<reference evidence="3" key="1">
    <citation type="submission" date="2017-04" db="EMBL/GenBank/DDBJ databases">
        <title>Plasmodium gonderi genome.</title>
        <authorList>
            <person name="Arisue N."/>
            <person name="Honma H."/>
            <person name="Kawai S."/>
            <person name="Tougan T."/>
            <person name="Tanabe K."/>
            <person name="Horii T."/>
        </authorList>
    </citation>
    <scope>NUCLEOTIDE SEQUENCE [LARGE SCALE GENOMIC DNA]</scope>
    <source>
        <strain evidence="3">ATCC 30045</strain>
    </source>
</reference>
<feature type="transmembrane region" description="Helical" evidence="1">
    <location>
        <begin position="132"/>
        <end position="152"/>
    </location>
</feature>
<accession>A0A1Y1JXR8</accession>
<evidence type="ECO:0000313" key="2">
    <source>
        <dbReference type="EMBL" id="GAW84584.1"/>
    </source>
</evidence>
<dbReference type="Proteomes" id="UP000195521">
    <property type="component" value="Unassembled WGS sequence"/>
</dbReference>
<keyword evidence="3" id="KW-1185">Reference proteome</keyword>
<dbReference type="EMBL" id="BDQF01000475">
    <property type="protein sequence ID" value="GAW84584.1"/>
    <property type="molecule type" value="Genomic_DNA"/>
</dbReference>
<sequence length="161" mass="19775">MLNEDYIKLQKYYLSYCSTFPKNLDKWEQIKELCSKYLLRTLQIHDKKCISVFAEIQLMWSNFNTYSRNANSYRCKPNNSIISYYHIWEYAKKLYDYYIDFSYLDIITSNFIEKYENLCAYLNNITDKYWRFLGMIIFFTLHFTQMVLLSIMNYEVPNRIL</sequence>
<evidence type="ECO:0000313" key="3">
    <source>
        <dbReference type="Proteomes" id="UP000195521"/>
    </source>
</evidence>
<dbReference type="RefSeq" id="XP_028547173.1">
    <property type="nucleotide sequence ID" value="XM_028691372.1"/>
</dbReference>
<keyword evidence="1" id="KW-1133">Transmembrane helix</keyword>
<comment type="caution">
    <text evidence="2">The sequence shown here is derived from an EMBL/GenBank/DDBJ whole genome shotgun (WGS) entry which is preliminary data.</text>
</comment>
<organism evidence="2 3">
    <name type="scientific">Plasmodium gonderi</name>
    <dbReference type="NCBI Taxonomy" id="77519"/>
    <lineage>
        <taxon>Eukaryota</taxon>
        <taxon>Sar</taxon>
        <taxon>Alveolata</taxon>
        <taxon>Apicomplexa</taxon>
        <taxon>Aconoidasida</taxon>
        <taxon>Haemosporida</taxon>
        <taxon>Plasmodiidae</taxon>
        <taxon>Plasmodium</taxon>
        <taxon>Plasmodium (Plasmodium)</taxon>
    </lineage>
</organism>
<dbReference type="GeneID" id="39745392"/>
<gene>
    <name evidence="2" type="ORF">PGO_003825</name>
</gene>
<proteinExistence type="predicted"/>
<keyword evidence="1" id="KW-0472">Membrane</keyword>